<proteinExistence type="predicted"/>
<sequence length="73" mass="8544">MGKRFPWKIVGNMEYEEYVDDFLLFVVIWGSQIGFPAFLCLVPAGHISRLDVNKGRVRWKEETAGKKNWHCND</sequence>
<protein>
    <submittedName>
        <fullName evidence="2">Uncharacterized protein</fullName>
    </submittedName>
</protein>
<feature type="transmembrane region" description="Helical" evidence="1">
    <location>
        <begin position="22"/>
        <end position="44"/>
    </location>
</feature>
<keyword evidence="1" id="KW-0472">Membrane</keyword>
<keyword evidence="3" id="KW-1185">Reference proteome</keyword>
<dbReference type="Proteomes" id="UP001279734">
    <property type="component" value="Unassembled WGS sequence"/>
</dbReference>
<dbReference type="EMBL" id="BSYO01000023">
    <property type="protein sequence ID" value="GMH21585.1"/>
    <property type="molecule type" value="Genomic_DNA"/>
</dbReference>
<reference evidence="2" key="1">
    <citation type="submission" date="2023-05" db="EMBL/GenBank/DDBJ databases">
        <title>Nepenthes gracilis genome sequencing.</title>
        <authorList>
            <person name="Fukushima K."/>
        </authorList>
    </citation>
    <scope>NUCLEOTIDE SEQUENCE</scope>
    <source>
        <strain evidence="2">SING2019-196</strain>
    </source>
</reference>
<organism evidence="2 3">
    <name type="scientific">Nepenthes gracilis</name>
    <name type="common">Slender pitcher plant</name>
    <dbReference type="NCBI Taxonomy" id="150966"/>
    <lineage>
        <taxon>Eukaryota</taxon>
        <taxon>Viridiplantae</taxon>
        <taxon>Streptophyta</taxon>
        <taxon>Embryophyta</taxon>
        <taxon>Tracheophyta</taxon>
        <taxon>Spermatophyta</taxon>
        <taxon>Magnoliopsida</taxon>
        <taxon>eudicotyledons</taxon>
        <taxon>Gunneridae</taxon>
        <taxon>Pentapetalae</taxon>
        <taxon>Caryophyllales</taxon>
        <taxon>Nepenthaceae</taxon>
        <taxon>Nepenthes</taxon>
    </lineage>
</organism>
<accession>A0AAD3XZ37</accession>
<evidence type="ECO:0000313" key="3">
    <source>
        <dbReference type="Proteomes" id="UP001279734"/>
    </source>
</evidence>
<dbReference type="AlphaFoldDB" id="A0AAD3XZ37"/>
<gene>
    <name evidence="2" type="ORF">Nepgr_023427</name>
</gene>
<keyword evidence="1" id="KW-1133">Transmembrane helix</keyword>
<name>A0AAD3XZ37_NEPGR</name>
<comment type="caution">
    <text evidence="2">The sequence shown here is derived from an EMBL/GenBank/DDBJ whole genome shotgun (WGS) entry which is preliminary data.</text>
</comment>
<evidence type="ECO:0000313" key="2">
    <source>
        <dbReference type="EMBL" id="GMH21585.1"/>
    </source>
</evidence>
<evidence type="ECO:0000256" key="1">
    <source>
        <dbReference type="SAM" id="Phobius"/>
    </source>
</evidence>
<keyword evidence="1" id="KW-0812">Transmembrane</keyword>